<comment type="pathway">
    <text evidence="4">Phospholipid metabolism.</text>
</comment>
<dbReference type="EMBL" id="CP061800">
    <property type="protein sequence ID" value="QTA87083.1"/>
    <property type="molecule type" value="Genomic_DNA"/>
</dbReference>
<sequence>MSFSTFFSKQARKPSGIFGRFVASRIFDKKNVEMNDFIKELMTIQQHDHILEIGFGTGNLMNEIAELANQGIVQGIDFSDTMVSVAQKRNRKHIASGRVIIRQGDFDEIPYDHNKFDKICSTNTIYFWQDPEKTLQKILNLLKTGGKLMLGFHNKTHLEKMSLNWDVFRAYSQDDVKTLLINAGFTGGVDIMSRKGKEAVSYCAVAAK</sequence>
<protein>
    <submittedName>
        <fullName evidence="6">SAM-dependent methyltransferase</fullName>
    </submittedName>
</protein>
<dbReference type="Proteomes" id="UP000663722">
    <property type="component" value="Chromosome"/>
</dbReference>
<evidence type="ECO:0000256" key="2">
    <source>
        <dbReference type="ARBA" id="ARBA00022603"/>
    </source>
</evidence>
<feature type="domain" description="Methyltransferase" evidence="5">
    <location>
        <begin position="46"/>
        <end position="184"/>
    </location>
</feature>
<dbReference type="Gene3D" id="3.40.50.150">
    <property type="entry name" value="Vaccinia Virus protein VP39"/>
    <property type="match status" value="1"/>
</dbReference>
<dbReference type="PANTHER" id="PTHR44307:SF2">
    <property type="entry name" value="PHOSPHOETHANOLAMINE METHYLTRANSFERASE ISOFORM X1"/>
    <property type="match status" value="1"/>
</dbReference>
<keyword evidence="7" id="KW-1185">Reference proteome</keyword>
<keyword evidence="2 6" id="KW-0489">Methyltransferase</keyword>
<evidence type="ECO:0000256" key="4">
    <source>
        <dbReference type="ARBA" id="ARBA00025707"/>
    </source>
</evidence>
<dbReference type="InterPro" id="IPR025714">
    <property type="entry name" value="Methyltranfer_dom"/>
</dbReference>
<keyword evidence="3" id="KW-0808">Transferase</keyword>
<dbReference type="KEGG" id="dmm:dnm_031110"/>
<evidence type="ECO:0000259" key="5">
    <source>
        <dbReference type="Pfam" id="PF13847"/>
    </source>
</evidence>
<gene>
    <name evidence="6" type="ORF">dnm_031110</name>
</gene>
<dbReference type="GO" id="GO:0032259">
    <property type="term" value="P:methylation"/>
    <property type="evidence" value="ECO:0007669"/>
    <property type="project" value="UniProtKB-KW"/>
</dbReference>
<dbReference type="PANTHER" id="PTHR44307">
    <property type="entry name" value="PHOSPHOETHANOLAMINE METHYLTRANSFERASE"/>
    <property type="match status" value="1"/>
</dbReference>
<dbReference type="AlphaFoldDB" id="A0A975BKI1"/>
<evidence type="ECO:0000313" key="6">
    <source>
        <dbReference type="EMBL" id="QTA87083.1"/>
    </source>
</evidence>
<accession>A0A975BKI1</accession>
<comment type="pathway">
    <text evidence="1">Lipid metabolism.</text>
</comment>
<dbReference type="GO" id="GO:0008168">
    <property type="term" value="F:methyltransferase activity"/>
    <property type="evidence" value="ECO:0007669"/>
    <property type="project" value="UniProtKB-KW"/>
</dbReference>
<organism evidence="6 7">
    <name type="scientific">Desulfonema magnum</name>
    <dbReference type="NCBI Taxonomy" id="45655"/>
    <lineage>
        <taxon>Bacteria</taxon>
        <taxon>Pseudomonadati</taxon>
        <taxon>Thermodesulfobacteriota</taxon>
        <taxon>Desulfobacteria</taxon>
        <taxon>Desulfobacterales</taxon>
        <taxon>Desulfococcaceae</taxon>
        <taxon>Desulfonema</taxon>
    </lineage>
</organism>
<dbReference type="RefSeq" id="WP_207682428.1">
    <property type="nucleotide sequence ID" value="NZ_CP061800.1"/>
</dbReference>
<dbReference type="CDD" id="cd02440">
    <property type="entry name" value="AdoMet_MTases"/>
    <property type="match status" value="1"/>
</dbReference>
<dbReference type="Pfam" id="PF13847">
    <property type="entry name" value="Methyltransf_31"/>
    <property type="match status" value="1"/>
</dbReference>
<name>A0A975BKI1_9BACT</name>
<dbReference type="SUPFAM" id="SSF53335">
    <property type="entry name" value="S-adenosyl-L-methionine-dependent methyltransferases"/>
    <property type="match status" value="1"/>
</dbReference>
<proteinExistence type="predicted"/>
<evidence type="ECO:0000313" key="7">
    <source>
        <dbReference type="Proteomes" id="UP000663722"/>
    </source>
</evidence>
<evidence type="ECO:0000256" key="3">
    <source>
        <dbReference type="ARBA" id="ARBA00022679"/>
    </source>
</evidence>
<reference evidence="6" key="1">
    <citation type="journal article" date="2021" name="Microb. Physiol.">
        <title>Proteogenomic Insights into the Physiology of Marine, Sulfate-Reducing, Filamentous Desulfonema limicola and Desulfonema magnum.</title>
        <authorList>
            <person name="Schnaars V."/>
            <person name="Wohlbrand L."/>
            <person name="Scheve S."/>
            <person name="Hinrichs C."/>
            <person name="Reinhardt R."/>
            <person name="Rabus R."/>
        </authorList>
    </citation>
    <scope>NUCLEOTIDE SEQUENCE</scope>
    <source>
        <strain evidence="6">4be13</strain>
    </source>
</reference>
<dbReference type="InterPro" id="IPR029063">
    <property type="entry name" value="SAM-dependent_MTases_sf"/>
</dbReference>
<evidence type="ECO:0000256" key="1">
    <source>
        <dbReference type="ARBA" id="ARBA00005189"/>
    </source>
</evidence>